<dbReference type="Proteomes" id="UP000565521">
    <property type="component" value="Unassembled WGS sequence"/>
</dbReference>
<organism evidence="2 3">
    <name type="scientific">Hymenobacter lapidiphilus</name>
    <dbReference type="NCBI Taxonomy" id="2608003"/>
    <lineage>
        <taxon>Bacteria</taxon>
        <taxon>Pseudomonadati</taxon>
        <taxon>Bacteroidota</taxon>
        <taxon>Cytophagia</taxon>
        <taxon>Cytophagales</taxon>
        <taxon>Hymenobacteraceae</taxon>
        <taxon>Hymenobacter</taxon>
    </lineage>
</organism>
<evidence type="ECO:0000313" key="3">
    <source>
        <dbReference type="Proteomes" id="UP000565521"/>
    </source>
</evidence>
<gene>
    <name evidence="2" type="ORF">HW554_18590</name>
</gene>
<sequence length="51" mass="5758">MKHPLWYRYIRLWHKRHGAALRRAGGYSVCLLGGGVLVVAVGGRLVRVMRA</sequence>
<keyword evidence="3" id="KW-1185">Reference proteome</keyword>
<accession>A0A7Y7PSH7</accession>
<dbReference type="AlphaFoldDB" id="A0A7Y7PSH7"/>
<evidence type="ECO:0000313" key="2">
    <source>
        <dbReference type="EMBL" id="NVO33219.1"/>
    </source>
</evidence>
<name>A0A7Y7PSH7_9BACT</name>
<reference evidence="2 3" key="1">
    <citation type="submission" date="2020-05" db="EMBL/GenBank/DDBJ databases">
        <title>Hymenobacter terrestris sp. nov. and Hymenobacter lapidiphilus sp. nov., isolated from regoliths in Antarctica.</title>
        <authorList>
            <person name="Sedlacek I."/>
            <person name="Pantucek R."/>
            <person name="Zeman M."/>
            <person name="Holochova P."/>
            <person name="Kralova S."/>
            <person name="Stankova E."/>
            <person name="Sedo O."/>
            <person name="Micenkova L."/>
            <person name="Svec P."/>
            <person name="Gupta V."/>
            <person name="Sood U."/>
            <person name="Korpole U.S."/>
            <person name="Lal R."/>
        </authorList>
    </citation>
    <scope>NUCLEOTIDE SEQUENCE [LARGE SCALE GENOMIC DNA]</scope>
    <source>
        <strain evidence="2 3">P5342</strain>
    </source>
</reference>
<protein>
    <submittedName>
        <fullName evidence="2">Uncharacterized protein</fullName>
    </submittedName>
</protein>
<keyword evidence="1" id="KW-1133">Transmembrane helix</keyword>
<dbReference type="EMBL" id="JABKAU010000054">
    <property type="protein sequence ID" value="NVO33219.1"/>
    <property type="molecule type" value="Genomic_DNA"/>
</dbReference>
<proteinExistence type="predicted"/>
<evidence type="ECO:0000256" key="1">
    <source>
        <dbReference type="SAM" id="Phobius"/>
    </source>
</evidence>
<dbReference type="RefSeq" id="WP_176910051.1">
    <property type="nucleotide sequence ID" value="NZ_JABKAU010000054.1"/>
</dbReference>
<comment type="caution">
    <text evidence="2">The sequence shown here is derived from an EMBL/GenBank/DDBJ whole genome shotgun (WGS) entry which is preliminary data.</text>
</comment>
<keyword evidence="1" id="KW-0472">Membrane</keyword>
<feature type="transmembrane region" description="Helical" evidence="1">
    <location>
        <begin position="24"/>
        <end position="46"/>
    </location>
</feature>
<keyword evidence="1" id="KW-0812">Transmembrane</keyword>